<evidence type="ECO:0000256" key="7">
    <source>
        <dbReference type="ARBA" id="ARBA00031969"/>
    </source>
</evidence>
<dbReference type="PANTHER" id="PTHR11002">
    <property type="entry name" value="CARBONIC ANHYDRASE"/>
    <property type="match status" value="1"/>
</dbReference>
<sequence>MKKILDGLKKFQTLIYPLHQTRFEELAENQDPDVLFITCSDSRVDPNLITQTDPGELFICRNAGNIIPPHSNETGGMTASIEYAVSVLNVKNIIICGHSHCGAMKAAMHPERVKNLPHVKEWIDHVRAAKESVEFKHNCQPSGLDDSHLDELTKQNIVLQLHHLKTHPAVFSKLTSGQLNLHGWIYNIKTGVVESYNEETKEYVEL</sequence>
<evidence type="ECO:0000256" key="2">
    <source>
        <dbReference type="ARBA" id="ARBA00012925"/>
    </source>
</evidence>
<dbReference type="InterPro" id="IPR036874">
    <property type="entry name" value="Carbonic_anhydrase_sf"/>
</dbReference>
<name>A0A2S7UUZ9_9GAMM</name>
<dbReference type="PROSITE" id="PS00704">
    <property type="entry name" value="PROK_CO2_ANHYDRASE_1"/>
    <property type="match status" value="1"/>
</dbReference>
<evidence type="ECO:0000256" key="9">
    <source>
        <dbReference type="PIRSR" id="PIRSR601765-1"/>
    </source>
</evidence>
<comment type="similarity">
    <text evidence="1 10">Belongs to the beta-class carbonic anhydrase family.</text>
</comment>
<accession>A0A2S7UUZ9</accession>
<keyword evidence="5 9" id="KW-0862">Zinc</keyword>
<dbReference type="SUPFAM" id="SSF53056">
    <property type="entry name" value="beta-carbonic anhydrase, cab"/>
    <property type="match status" value="1"/>
</dbReference>
<evidence type="ECO:0000256" key="5">
    <source>
        <dbReference type="ARBA" id="ARBA00022833"/>
    </source>
</evidence>
<dbReference type="InterPro" id="IPR015892">
    <property type="entry name" value="Carbonic_anhydrase_CS"/>
</dbReference>
<dbReference type="AlphaFoldDB" id="A0A2S7UUZ9"/>
<feature type="binding site" evidence="9">
    <location>
        <position position="39"/>
    </location>
    <ligand>
        <name>Zn(2+)</name>
        <dbReference type="ChEBI" id="CHEBI:29105"/>
    </ligand>
</feature>
<comment type="function">
    <text evidence="10">Reversible hydration of carbon dioxide.</text>
</comment>
<dbReference type="PANTHER" id="PTHR11002:SF76">
    <property type="entry name" value="CARBONIC ANHYDRASE"/>
    <property type="match status" value="1"/>
</dbReference>
<comment type="cofactor">
    <cofactor evidence="9">
        <name>Zn(2+)</name>
        <dbReference type="ChEBI" id="CHEBI:29105"/>
    </cofactor>
    <text evidence="9">Binds 1 zinc ion per subunit.</text>
</comment>
<dbReference type="FunFam" id="3.40.1050.10:FF:000003">
    <property type="entry name" value="Carbonic anhydrase"/>
    <property type="match status" value="1"/>
</dbReference>
<evidence type="ECO:0000256" key="4">
    <source>
        <dbReference type="ARBA" id="ARBA00022723"/>
    </source>
</evidence>
<comment type="caution">
    <text evidence="11">The sequence shown here is derived from an EMBL/GenBank/DDBJ whole genome shotgun (WGS) entry which is preliminary data.</text>
</comment>
<feature type="binding site" evidence="9">
    <location>
        <position position="41"/>
    </location>
    <ligand>
        <name>Zn(2+)</name>
        <dbReference type="ChEBI" id="CHEBI:29105"/>
    </ligand>
</feature>
<evidence type="ECO:0000256" key="10">
    <source>
        <dbReference type="RuleBase" id="RU003956"/>
    </source>
</evidence>
<dbReference type="RefSeq" id="WP_105052040.1">
    <property type="nucleotide sequence ID" value="NZ_BMYG01000002.1"/>
</dbReference>
<feature type="binding site" evidence="9">
    <location>
        <position position="101"/>
    </location>
    <ligand>
        <name>Zn(2+)</name>
        <dbReference type="ChEBI" id="CHEBI:29105"/>
    </ligand>
</feature>
<dbReference type="InterPro" id="IPR045066">
    <property type="entry name" value="Beta_CA_cladeB"/>
</dbReference>
<reference evidence="11 12" key="1">
    <citation type="submission" date="2016-12" db="EMBL/GenBank/DDBJ databases">
        <title>Diversity of luminous bacteria.</title>
        <authorList>
            <person name="Yoshizawa S."/>
            <person name="Kogure K."/>
        </authorList>
    </citation>
    <scope>NUCLEOTIDE SEQUENCE [LARGE SCALE GENOMIC DNA]</scope>
    <source>
        <strain evidence="11 12">SA4-48</strain>
    </source>
</reference>
<feature type="binding site" evidence="9">
    <location>
        <position position="98"/>
    </location>
    <ligand>
        <name>Zn(2+)</name>
        <dbReference type="ChEBI" id="CHEBI:29105"/>
    </ligand>
</feature>
<proteinExistence type="inferred from homology"/>
<dbReference type="OrthoDB" id="9797527at2"/>
<evidence type="ECO:0000256" key="6">
    <source>
        <dbReference type="ARBA" id="ARBA00023239"/>
    </source>
</evidence>
<keyword evidence="6 10" id="KW-0456">Lyase</keyword>
<dbReference type="EC" id="4.2.1.1" evidence="2 10"/>
<dbReference type="Gene3D" id="3.40.1050.10">
    <property type="entry name" value="Carbonic anhydrase"/>
    <property type="match status" value="1"/>
</dbReference>
<dbReference type="GO" id="GO:0004089">
    <property type="term" value="F:carbonate dehydratase activity"/>
    <property type="evidence" value="ECO:0007669"/>
    <property type="project" value="UniProtKB-UniRule"/>
</dbReference>
<evidence type="ECO:0000256" key="1">
    <source>
        <dbReference type="ARBA" id="ARBA00006217"/>
    </source>
</evidence>
<dbReference type="EMBL" id="MSCH01000003">
    <property type="protein sequence ID" value="PQJ53555.1"/>
    <property type="molecule type" value="Genomic_DNA"/>
</dbReference>
<organism evidence="11 12">
    <name type="scientific">Psychrosphaera saromensis</name>
    <dbReference type="NCBI Taxonomy" id="716813"/>
    <lineage>
        <taxon>Bacteria</taxon>
        <taxon>Pseudomonadati</taxon>
        <taxon>Pseudomonadota</taxon>
        <taxon>Gammaproteobacteria</taxon>
        <taxon>Alteromonadales</taxon>
        <taxon>Pseudoalteromonadaceae</taxon>
        <taxon>Psychrosphaera</taxon>
    </lineage>
</organism>
<evidence type="ECO:0000313" key="11">
    <source>
        <dbReference type="EMBL" id="PQJ53555.1"/>
    </source>
</evidence>
<comment type="catalytic activity">
    <reaction evidence="8 10">
        <text>hydrogencarbonate + H(+) = CO2 + H2O</text>
        <dbReference type="Rhea" id="RHEA:10748"/>
        <dbReference type="ChEBI" id="CHEBI:15377"/>
        <dbReference type="ChEBI" id="CHEBI:15378"/>
        <dbReference type="ChEBI" id="CHEBI:16526"/>
        <dbReference type="ChEBI" id="CHEBI:17544"/>
        <dbReference type="EC" id="4.2.1.1"/>
    </reaction>
</comment>
<dbReference type="PROSITE" id="PS00705">
    <property type="entry name" value="PROK_CO2_ANHYDRASE_2"/>
    <property type="match status" value="1"/>
</dbReference>
<dbReference type="SMART" id="SM00947">
    <property type="entry name" value="Pro_CA"/>
    <property type="match status" value="1"/>
</dbReference>
<dbReference type="InterPro" id="IPR001765">
    <property type="entry name" value="Carbonic_anhydrase"/>
</dbReference>
<evidence type="ECO:0000313" key="12">
    <source>
        <dbReference type="Proteomes" id="UP000239007"/>
    </source>
</evidence>
<protein>
    <recommendedName>
        <fullName evidence="3 10">Carbonic anhydrase</fullName>
        <ecNumber evidence="2 10">4.2.1.1</ecNumber>
    </recommendedName>
    <alternativeName>
        <fullName evidence="7 10">Carbonate dehydratase</fullName>
    </alternativeName>
</protein>
<keyword evidence="12" id="KW-1185">Reference proteome</keyword>
<gene>
    <name evidence="11" type="ORF">BTO11_07665</name>
</gene>
<keyword evidence="4 9" id="KW-0479">Metal-binding</keyword>
<dbReference type="Pfam" id="PF00484">
    <property type="entry name" value="Pro_CA"/>
    <property type="match status" value="1"/>
</dbReference>
<dbReference type="CDD" id="cd00884">
    <property type="entry name" value="beta_CA_cladeB"/>
    <property type="match status" value="1"/>
</dbReference>
<dbReference type="GO" id="GO:0008270">
    <property type="term" value="F:zinc ion binding"/>
    <property type="evidence" value="ECO:0007669"/>
    <property type="project" value="UniProtKB-UniRule"/>
</dbReference>
<evidence type="ECO:0000256" key="8">
    <source>
        <dbReference type="ARBA" id="ARBA00048348"/>
    </source>
</evidence>
<dbReference type="Proteomes" id="UP000239007">
    <property type="component" value="Unassembled WGS sequence"/>
</dbReference>
<dbReference type="GO" id="GO:0015976">
    <property type="term" value="P:carbon utilization"/>
    <property type="evidence" value="ECO:0007669"/>
    <property type="project" value="InterPro"/>
</dbReference>
<evidence type="ECO:0000256" key="3">
    <source>
        <dbReference type="ARBA" id="ARBA00014628"/>
    </source>
</evidence>